<comment type="caution">
    <text evidence="11">The sequence shown here is derived from an EMBL/GenBank/DDBJ whole genome shotgun (WGS) entry which is preliminary data.</text>
</comment>
<name>A0AAV2QE17_MEGNR</name>
<evidence type="ECO:0000256" key="10">
    <source>
        <dbReference type="PIRSR" id="PIRSR601019-2"/>
    </source>
</evidence>
<dbReference type="FunFam" id="1.10.400.10:FF:000001">
    <property type="entry name" value="Guanine nucleotide-binding protein G(I) subunit alpha"/>
    <property type="match status" value="1"/>
</dbReference>
<dbReference type="Gene3D" id="1.10.400.10">
    <property type="entry name" value="GI Alpha 1, domain 2-like"/>
    <property type="match status" value="1"/>
</dbReference>
<dbReference type="GO" id="GO:0005525">
    <property type="term" value="F:GTP binding"/>
    <property type="evidence" value="ECO:0007669"/>
    <property type="project" value="UniProtKB-KW"/>
</dbReference>
<dbReference type="GO" id="GO:0032291">
    <property type="term" value="P:axon ensheathment in central nervous system"/>
    <property type="evidence" value="ECO:0007669"/>
    <property type="project" value="UniProtKB-ARBA"/>
</dbReference>
<dbReference type="GO" id="GO:0008356">
    <property type="term" value="P:asymmetric cell division"/>
    <property type="evidence" value="ECO:0007669"/>
    <property type="project" value="UniProtKB-ARBA"/>
</dbReference>
<dbReference type="FunFam" id="3.40.50.300:FF:002307">
    <property type="entry name" value="Guanine nucleotide-binding protein G(k) subunit alpha"/>
    <property type="match status" value="1"/>
</dbReference>
<dbReference type="GO" id="GO:0046872">
    <property type="term" value="F:metal ion binding"/>
    <property type="evidence" value="ECO:0007669"/>
    <property type="project" value="UniProtKB-KW"/>
</dbReference>
<dbReference type="Gene3D" id="3.40.50.300">
    <property type="entry name" value="P-loop containing nucleotide triphosphate hydrolases"/>
    <property type="match status" value="1"/>
</dbReference>
<dbReference type="GO" id="GO:0019722">
    <property type="term" value="P:calcium-mediated signaling"/>
    <property type="evidence" value="ECO:0007669"/>
    <property type="project" value="UniProtKB-ARBA"/>
</dbReference>
<feature type="binding site" evidence="9">
    <location>
        <position position="326"/>
    </location>
    <ligand>
        <name>GTP</name>
        <dbReference type="ChEBI" id="CHEBI:37565"/>
    </ligand>
</feature>
<gene>
    <name evidence="11" type="ORF">MNOR_LOCUS11392</name>
</gene>
<reference evidence="11 12" key="1">
    <citation type="submission" date="2024-05" db="EMBL/GenBank/DDBJ databases">
        <authorList>
            <person name="Wallberg A."/>
        </authorList>
    </citation>
    <scope>NUCLEOTIDE SEQUENCE [LARGE SCALE GENOMIC DNA]</scope>
</reference>
<feature type="binding site" evidence="9">
    <location>
        <begin position="201"/>
        <end position="205"/>
    </location>
    <ligand>
        <name>GTP</name>
        <dbReference type="ChEBI" id="CHEBI:37565"/>
    </ligand>
</feature>
<feature type="binding site" evidence="10">
    <location>
        <position position="47"/>
    </location>
    <ligand>
        <name>Mg(2+)</name>
        <dbReference type="ChEBI" id="CHEBI:18420"/>
    </ligand>
</feature>
<feature type="binding site" evidence="9">
    <location>
        <begin position="151"/>
        <end position="152"/>
    </location>
    <ligand>
        <name>GTP</name>
        <dbReference type="ChEBI" id="CHEBI:37565"/>
    </ligand>
</feature>
<dbReference type="PRINTS" id="PR00441">
    <property type="entry name" value="GPROTEINAI"/>
</dbReference>
<evidence type="ECO:0000313" key="12">
    <source>
        <dbReference type="Proteomes" id="UP001497623"/>
    </source>
</evidence>
<keyword evidence="12" id="KW-1185">Reference proteome</keyword>
<keyword evidence="5 9" id="KW-0342">GTP-binding</keyword>
<evidence type="ECO:0000256" key="2">
    <source>
        <dbReference type="ARBA" id="ARBA00022723"/>
    </source>
</evidence>
<feature type="non-terminal residue" evidence="11">
    <location>
        <position position="354"/>
    </location>
</feature>
<evidence type="ECO:0000313" key="11">
    <source>
        <dbReference type="EMBL" id="CAL4080790.1"/>
    </source>
</evidence>
<dbReference type="PANTHER" id="PTHR10218">
    <property type="entry name" value="GTP-BINDING PROTEIN ALPHA SUBUNIT"/>
    <property type="match status" value="1"/>
</dbReference>
<dbReference type="GO" id="GO:0060857">
    <property type="term" value="P:establishment of glial blood-brain barrier"/>
    <property type="evidence" value="ECO:0007669"/>
    <property type="project" value="UniProtKB-ARBA"/>
</dbReference>
<protein>
    <recommendedName>
        <fullName evidence="13">Guanine nucleotide-binding protein G(O) subunit alpha</fullName>
    </recommendedName>
</protein>
<keyword evidence="7" id="KW-0807">Transducer</keyword>
<dbReference type="InterPro" id="IPR011025">
    <property type="entry name" value="GproteinA_insert"/>
</dbReference>
<dbReference type="SUPFAM" id="SSF52540">
    <property type="entry name" value="P-loop containing nucleoside triphosphate hydrolases"/>
    <property type="match status" value="1"/>
</dbReference>
<dbReference type="InterPro" id="IPR027417">
    <property type="entry name" value="P-loop_NTPase"/>
</dbReference>
<dbReference type="CDD" id="cd00066">
    <property type="entry name" value="G-alpha"/>
    <property type="match status" value="1"/>
</dbReference>
<feature type="binding site" evidence="10">
    <location>
        <position position="182"/>
    </location>
    <ligand>
        <name>Mg(2+)</name>
        <dbReference type="ChEBI" id="CHEBI:18420"/>
    </ligand>
</feature>
<dbReference type="GO" id="GO:0001664">
    <property type="term" value="F:G protein-coupled receptor binding"/>
    <property type="evidence" value="ECO:0007669"/>
    <property type="project" value="TreeGrafter"/>
</dbReference>
<keyword evidence="4 10" id="KW-0460">Magnesium</keyword>
<keyword evidence="8" id="KW-0449">Lipoprotein</keyword>
<dbReference type="InterPro" id="IPR001019">
    <property type="entry name" value="Gprotein_alpha_su"/>
</dbReference>
<dbReference type="AlphaFoldDB" id="A0AAV2QE17"/>
<keyword evidence="6" id="KW-0564">Palmitate</keyword>
<keyword evidence="1" id="KW-0519">Myristate</keyword>
<proteinExistence type="predicted"/>
<dbReference type="GO" id="GO:0007188">
    <property type="term" value="P:adenylate cyclase-modulating G protein-coupled receptor signaling pathway"/>
    <property type="evidence" value="ECO:0007669"/>
    <property type="project" value="InterPro"/>
</dbReference>
<dbReference type="GO" id="GO:0031683">
    <property type="term" value="F:G-protein beta/gamma-subunit complex binding"/>
    <property type="evidence" value="ECO:0007669"/>
    <property type="project" value="InterPro"/>
</dbReference>
<dbReference type="GO" id="GO:0005737">
    <property type="term" value="C:cytoplasm"/>
    <property type="evidence" value="ECO:0007669"/>
    <property type="project" value="TreeGrafter"/>
</dbReference>
<dbReference type="InterPro" id="IPR001408">
    <property type="entry name" value="Gprotein_alpha_I"/>
</dbReference>
<dbReference type="EMBL" id="CAXKWB010005967">
    <property type="protein sequence ID" value="CAL4080790.1"/>
    <property type="molecule type" value="Genomic_DNA"/>
</dbReference>
<dbReference type="SUPFAM" id="SSF47895">
    <property type="entry name" value="Transducin (alpha subunit), insertion domain"/>
    <property type="match status" value="1"/>
</dbReference>
<evidence type="ECO:0000256" key="8">
    <source>
        <dbReference type="ARBA" id="ARBA00023288"/>
    </source>
</evidence>
<feature type="binding site" evidence="9">
    <location>
        <begin position="176"/>
        <end position="182"/>
    </location>
    <ligand>
        <name>GTP</name>
        <dbReference type="ChEBI" id="CHEBI:37565"/>
    </ligand>
</feature>
<accession>A0AAV2QE17</accession>
<evidence type="ECO:0000256" key="3">
    <source>
        <dbReference type="ARBA" id="ARBA00022741"/>
    </source>
</evidence>
<evidence type="ECO:0000256" key="1">
    <source>
        <dbReference type="ARBA" id="ARBA00022707"/>
    </source>
</evidence>
<feature type="binding site" evidence="9">
    <location>
        <begin position="270"/>
        <end position="273"/>
    </location>
    <ligand>
        <name>GTP</name>
        <dbReference type="ChEBI" id="CHEBI:37565"/>
    </ligand>
</feature>
<dbReference type="PRINTS" id="PR00318">
    <property type="entry name" value="GPROTEINA"/>
</dbReference>
<dbReference type="GO" id="GO:0005834">
    <property type="term" value="C:heterotrimeric G-protein complex"/>
    <property type="evidence" value="ECO:0007669"/>
    <property type="project" value="TreeGrafter"/>
</dbReference>
<keyword evidence="2 10" id="KW-0479">Metal-binding</keyword>
<evidence type="ECO:0000256" key="9">
    <source>
        <dbReference type="PIRSR" id="PIRSR601019-1"/>
    </source>
</evidence>
<organism evidence="11 12">
    <name type="scientific">Meganyctiphanes norvegica</name>
    <name type="common">Northern krill</name>
    <name type="synonym">Thysanopoda norvegica</name>
    <dbReference type="NCBI Taxonomy" id="48144"/>
    <lineage>
        <taxon>Eukaryota</taxon>
        <taxon>Metazoa</taxon>
        <taxon>Ecdysozoa</taxon>
        <taxon>Arthropoda</taxon>
        <taxon>Crustacea</taxon>
        <taxon>Multicrustacea</taxon>
        <taxon>Malacostraca</taxon>
        <taxon>Eumalacostraca</taxon>
        <taxon>Eucarida</taxon>
        <taxon>Euphausiacea</taxon>
        <taxon>Euphausiidae</taxon>
        <taxon>Meganyctiphanes</taxon>
    </lineage>
</organism>
<dbReference type="GO" id="GO:0003924">
    <property type="term" value="F:GTPase activity"/>
    <property type="evidence" value="ECO:0007669"/>
    <property type="project" value="InterPro"/>
</dbReference>
<keyword evidence="3 9" id="KW-0547">Nucleotide-binding</keyword>
<dbReference type="Pfam" id="PF00503">
    <property type="entry name" value="G-alpha"/>
    <property type="match status" value="1"/>
</dbReference>
<dbReference type="GO" id="GO:0007419">
    <property type="term" value="P:ventral cord development"/>
    <property type="evidence" value="ECO:0007669"/>
    <property type="project" value="UniProtKB-ARBA"/>
</dbReference>
<evidence type="ECO:0000256" key="7">
    <source>
        <dbReference type="ARBA" id="ARBA00023224"/>
    </source>
</evidence>
<dbReference type="GO" id="GO:0030866">
    <property type="term" value="P:cortical actin cytoskeleton organization"/>
    <property type="evidence" value="ECO:0007669"/>
    <property type="project" value="UniProtKB-ARBA"/>
</dbReference>
<dbReference type="SMART" id="SM00275">
    <property type="entry name" value="G_alpha"/>
    <property type="match status" value="1"/>
</dbReference>
<sequence>MGCAVSAEERAAQARSKQIEKSLKEDGIQAAKDIKLLLLGKGRHGSSVVIKNKRIIHESGFTNEDFKQYRPVVYSNTIQSLVAILRAMPNLGISFGNNEREPDAKMVFDVISRMEDTEPFSEELLAAMKRLWADTGVQECFGRSNEYQLNDSAKYFLDDLDRLGAKEYQPTEQDILRTRVKTTGIVEVHFSFKNLNFKLFDVGGQRSERKKWIHCFEDVTAIIFCVAMSEYDQVLHEDETTNRMQESLKLFDSICNNKWFGDTSIILFLNKKDLFEDKIKRSPLTICFQEYTGSMDYGEASAYIQAQFEAKNKSTNKEIYCHMTCATDTTNIQFVFDAVTDVIIANNLRGCGLY</sequence>
<dbReference type="Proteomes" id="UP001497623">
    <property type="component" value="Unassembled WGS sequence"/>
</dbReference>
<dbReference type="PANTHER" id="PTHR10218:SF362">
    <property type="entry name" value="G PROTEIN ALPHA O SUBUNIT"/>
    <property type="match status" value="1"/>
</dbReference>
<evidence type="ECO:0000256" key="6">
    <source>
        <dbReference type="ARBA" id="ARBA00023139"/>
    </source>
</evidence>
<evidence type="ECO:0000256" key="4">
    <source>
        <dbReference type="ARBA" id="ARBA00022842"/>
    </source>
</evidence>
<evidence type="ECO:0008006" key="13">
    <source>
        <dbReference type="Google" id="ProtNLM"/>
    </source>
</evidence>
<dbReference type="PROSITE" id="PS51882">
    <property type="entry name" value="G_ALPHA"/>
    <property type="match status" value="1"/>
</dbReference>
<evidence type="ECO:0000256" key="5">
    <source>
        <dbReference type="ARBA" id="ARBA00023134"/>
    </source>
</evidence>
<dbReference type="GO" id="GO:0019991">
    <property type="term" value="P:septate junction assembly"/>
    <property type="evidence" value="ECO:0007669"/>
    <property type="project" value="UniProtKB-ARBA"/>
</dbReference>